<sequence>QLFSQEMSLVYAIFFALFLSNVFMFTFQILGVRLFPKVLAVPMAILIPIILVLSLIGSYAIQGQAILSAIFNMGVALSLGILGYFLKKGGYPIAPIVLGLILGGMFEENFRRAVKLAGGNYFVFFTKPIAILFITLAIFSVALPLLKKRK</sequence>
<evidence type="ECO:0000259" key="2">
    <source>
        <dbReference type="Pfam" id="PF01970"/>
    </source>
</evidence>
<name>X0YNK2_9ZZZZ</name>
<reference evidence="3" key="1">
    <citation type="journal article" date="2014" name="Front. Microbiol.">
        <title>High frequency of phylogenetically diverse reductive dehalogenase-homologous genes in deep subseafloor sedimentary metagenomes.</title>
        <authorList>
            <person name="Kawai M."/>
            <person name="Futagami T."/>
            <person name="Toyoda A."/>
            <person name="Takaki Y."/>
            <person name="Nishi S."/>
            <person name="Hori S."/>
            <person name="Arai W."/>
            <person name="Tsubouchi T."/>
            <person name="Morono Y."/>
            <person name="Uchiyama I."/>
            <person name="Ito T."/>
            <person name="Fujiyama A."/>
            <person name="Inagaki F."/>
            <person name="Takami H."/>
        </authorList>
    </citation>
    <scope>NUCLEOTIDE SEQUENCE</scope>
    <source>
        <strain evidence="3">Expedition CK06-06</strain>
    </source>
</reference>
<feature type="non-terminal residue" evidence="3">
    <location>
        <position position="1"/>
    </location>
</feature>
<keyword evidence="1" id="KW-1133">Transmembrane helix</keyword>
<feature type="domain" description="DUF112" evidence="2">
    <location>
        <begin position="1"/>
        <end position="98"/>
    </location>
</feature>
<dbReference type="PANTHER" id="PTHR35342:SF5">
    <property type="entry name" value="TRICARBOXYLIC TRANSPORT PROTEIN"/>
    <property type="match status" value="1"/>
</dbReference>
<keyword evidence="1" id="KW-0812">Transmembrane</keyword>
<dbReference type="PANTHER" id="PTHR35342">
    <property type="entry name" value="TRICARBOXYLIC TRANSPORT PROTEIN"/>
    <property type="match status" value="1"/>
</dbReference>
<feature type="transmembrane region" description="Helical" evidence="1">
    <location>
        <begin position="122"/>
        <end position="146"/>
    </location>
</feature>
<feature type="transmembrane region" description="Helical" evidence="1">
    <location>
        <begin position="12"/>
        <end position="32"/>
    </location>
</feature>
<keyword evidence="1" id="KW-0472">Membrane</keyword>
<dbReference type="AlphaFoldDB" id="X0YNK2"/>
<accession>X0YNK2</accession>
<feature type="transmembrane region" description="Helical" evidence="1">
    <location>
        <begin position="39"/>
        <end position="60"/>
    </location>
</feature>
<dbReference type="EMBL" id="BARS01044634">
    <property type="protein sequence ID" value="GAG38306.1"/>
    <property type="molecule type" value="Genomic_DNA"/>
</dbReference>
<feature type="transmembrane region" description="Helical" evidence="1">
    <location>
        <begin position="66"/>
        <end position="86"/>
    </location>
</feature>
<feature type="transmembrane region" description="Helical" evidence="1">
    <location>
        <begin position="93"/>
        <end position="110"/>
    </location>
</feature>
<dbReference type="InterPro" id="IPR002823">
    <property type="entry name" value="DUF112_TM"/>
</dbReference>
<evidence type="ECO:0000313" key="3">
    <source>
        <dbReference type="EMBL" id="GAG38306.1"/>
    </source>
</evidence>
<proteinExistence type="predicted"/>
<comment type="caution">
    <text evidence="3">The sequence shown here is derived from an EMBL/GenBank/DDBJ whole genome shotgun (WGS) entry which is preliminary data.</text>
</comment>
<dbReference type="Pfam" id="PF01970">
    <property type="entry name" value="TctA"/>
    <property type="match status" value="1"/>
</dbReference>
<protein>
    <recommendedName>
        <fullName evidence="2">DUF112 domain-containing protein</fullName>
    </recommendedName>
</protein>
<evidence type="ECO:0000256" key="1">
    <source>
        <dbReference type="SAM" id="Phobius"/>
    </source>
</evidence>
<gene>
    <name evidence="3" type="ORF">S01H1_67399</name>
</gene>
<organism evidence="3">
    <name type="scientific">marine sediment metagenome</name>
    <dbReference type="NCBI Taxonomy" id="412755"/>
    <lineage>
        <taxon>unclassified sequences</taxon>
        <taxon>metagenomes</taxon>
        <taxon>ecological metagenomes</taxon>
    </lineage>
</organism>